<protein>
    <recommendedName>
        <fullName evidence="3">AB hydrolase-1 domain-containing protein</fullName>
    </recommendedName>
</protein>
<evidence type="ECO:0000313" key="1">
    <source>
        <dbReference type="EMBL" id="KAK5630123.1"/>
    </source>
</evidence>
<evidence type="ECO:0000313" key="2">
    <source>
        <dbReference type="Proteomes" id="UP001305414"/>
    </source>
</evidence>
<sequence>MAPVIAQLVSQSKPYLVPGKLLIKELWFEVPLDHSKPEGETVKLFARSAIKYERPIAESNDAVQRPYLVFLQGGPGHGTPAPQDSPLSKHMLDRGYELLLLDQPGTGFDCPISSHIPARVGGPQGQADYLKLFRADTLVKDSEAVRPVFRRDTHDNVCANALLRGPCITRQRARRRVRGNVSKSYGTEQCLLQQVSPRRQHRQRYCREDLGAWWQTGRSTTRWWVFDVMTLGLHFGKHGGLDTVHNLIIRMKGDLDQFGVFSHETLNALEQDGGRDIAPIYTLLHERAGVTALALLVSGQPSAWVKALRNSDGFAKIGLDWLHLAISHSTSRAR</sequence>
<accession>A0AAN7UPE5</accession>
<dbReference type="EMBL" id="JAWHQM010000014">
    <property type="protein sequence ID" value="KAK5630123.1"/>
    <property type="molecule type" value="Genomic_DNA"/>
</dbReference>
<organism evidence="1 2">
    <name type="scientific">Xylaria bambusicola</name>
    <dbReference type="NCBI Taxonomy" id="326684"/>
    <lineage>
        <taxon>Eukaryota</taxon>
        <taxon>Fungi</taxon>
        <taxon>Dikarya</taxon>
        <taxon>Ascomycota</taxon>
        <taxon>Pezizomycotina</taxon>
        <taxon>Sordariomycetes</taxon>
        <taxon>Xylariomycetidae</taxon>
        <taxon>Xylariales</taxon>
        <taxon>Xylariaceae</taxon>
        <taxon>Xylaria</taxon>
    </lineage>
</organism>
<dbReference type="AlphaFoldDB" id="A0AAN7UPE5"/>
<name>A0AAN7UPE5_9PEZI</name>
<proteinExistence type="predicted"/>
<dbReference type="Proteomes" id="UP001305414">
    <property type="component" value="Unassembled WGS sequence"/>
</dbReference>
<dbReference type="InterPro" id="IPR029058">
    <property type="entry name" value="AB_hydrolase_fold"/>
</dbReference>
<gene>
    <name evidence="1" type="ORF">RRF57_005838</name>
</gene>
<dbReference type="SUPFAM" id="SSF53474">
    <property type="entry name" value="alpha/beta-Hydrolases"/>
    <property type="match status" value="1"/>
</dbReference>
<reference evidence="1 2" key="1">
    <citation type="submission" date="2023-10" db="EMBL/GenBank/DDBJ databases">
        <title>Draft genome sequence of Xylaria bambusicola isolate GMP-LS, the root and basal stem rot pathogen of sugarcane in Indonesia.</title>
        <authorList>
            <person name="Selvaraj P."/>
            <person name="Muralishankar V."/>
            <person name="Muruganantham S."/>
            <person name="Sp S."/>
            <person name="Haryani S."/>
            <person name="Lau K.J.X."/>
            <person name="Naqvi N.I."/>
        </authorList>
    </citation>
    <scope>NUCLEOTIDE SEQUENCE [LARGE SCALE GENOMIC DNA]</scope>
    <source>
        <strain evidence="1">GMP-LS</strain>
    </source>
</reference>
<keyword evidence="2" id="KW-1185">Reference proteome</keyword>
<comment type="caution">
    <text evidence="1">The sequence shown here is derived from an EMBL/GenBank/DDBJ whole genome shotgun (WGS) entry which is preliminary data.</text>
</comment>
<evidence type="ECO:0008006" key="3">
    <source>
        <dbReference type="Google" id="ProtNLM"/>
    </source>
</evidence>